<evidence type="ECO:0000256" key="2">
    <source>
        <dbReference type="ARBA" id="ARBA00006476"/>
    </source>
</evidence>
<evidence type="ECO:0000256" key="3">
    <source>
        <dbReference type="ARBA" id="ARBA00022692"/>
    </source>
</evidence>
<keyword evidence="3 7" id="KW-0812">Transmembrane</keyword>
<evidence type="ECO:0000256" key="6">
    <source>
        <dbReference type="ARBA" id="ARBA00023180"/>
    </source>
</evidence>
<keyword evidence="6" id="KW-0325">Glycoprotein</keyword>
<dbReference type="GO" id="GO:0030672">
    <property type="term" value="C:synaptic vesicle membrane"/>
    <property type="evidence" value="ECO:0007669"/>
    <property type="project" value="TreeGrafter"/>
</dbReference>
<accession>A0A914E0M7</accession>
<evidence type="ECO:0000256" key="4">
    <source>
        <dbReference type="ARBA" id="ARBA00022989"/>
    </source>
</evidence>
<evidence type="ECO:0000256" key="8">
    <source>
        <dbReference type="SAM" id="Phobius"/>
    </source>
</evidence>
<dbReference type="PROSITE" id="PS51225">
    <property type="entry name" value="MARVEL"/>
    <property type="match status" value="1"/>
</dbReference>
<dbReference type="WBParaSite" id="ACRNAN_scaffold4701.g25148.t1">
    <property type="protein sequence ID" value="ACRNAN_scaffold4701.g25148.t1"/>
    <property type="gene ID" value="ACRNAN_scaffold4701.g25148"/>
</dbReference>
<dbReference type="AlphaFoldDB" id="A0A914E0M7"/>
<dbReference type="Proteomes" id="UP000887540">
    <property type="component" value="Unplaced"/>
</dbReference>
<feature type="transmembrane region" description="Helical" evidence="8">
    <location>
        <begin position="86"/>
        <end position="111"/>
    </location>
</feature>
<reference evidence="11" key="1">
    <citation type="submission" date="2022-11" db="UniProtKB">
        <authorList>
            <consortium name="WormBaseParasite"/>
        </authorList>
    </citation>
    <scope>IDENTIFICATION</scope>
</reference>
<keyword evidence="10" id="KW-1185">Reference proteome</keyword>
<evidence type="ECO:0000259" key="9">
    <source>
        <dbReference type="PROSITE" id="PS51225"/>
    </source>
</evidence>
<dbReference type="InterPro" id="IPR008253">
    <property type="entry name" value="Marvel"/>
</dbReference>
<dbReference type="InterPro" id="IPR001285">
    <property type="entry name" value="Synaptophysin/porin"/>
</dbReference>
<evidence type="ECO:0000256" key="1">
    <source>
        <dbReference type="ARBA" id="ARBA00004141"/>
    </source>
</evidence>
<dbReference type="PANTHER" id="PTHR10306">
    <property type="entry name" value="SYNAPTOPHYSIN"/>
    <property type="match status" value="1"/>
</dbReference>
<evidence type="ECO:0000256" key="7">
    <source>
        <dbReference type="PROSITE-ProRule" id="PRU00581"/>
    </source>
</evidence>
<keyword evidence="4 8" id="KW-1133">Transmembrane helix</keyword>
<comment type="subcellular location">
    <subcellularLocation>
        <location evidence="1">Membrane</location>
        <topology evidence="1">Multi-pass membrane protein</topology>
    </subcellularLocation>
</comment>
<feature type="domain" description="MARVEL" evidence="9">
    <location>
        <begin position="11"/>
        <end position="209"/>
    </location>
</feature>
<evidence type="ECO:0000313" key="10">
    <source>
        <dbReference type="Proteomes" id="UP000887540"/>
    </source>
</evidence>
<feature type="transmembrane region" description="Helical" evidence="8">
    <location>
        <begin position="177"/>
        <end position="203"/>
    </location>
</feature>
<evidence type="ECO:0000313" key="11">
    <source>
        <dbReference type="WBParaSite" id="ACRNAN_scaffold4701.g25148.t1"/>
    </source>
</evidence>
<feature type="transmembrane region" description="Helical" evidence="8">
    <location>
        <begin position="12"/>
        <end position="33"/>
    </location>
</feature>
<dbReference type="PANTHER" id="PTHR10306:SF17">
    <property type="entry name" value="MARVEL DOMAIN-CONTAINING PROTEIN"/>
    <property type="match status" value="1"/>
</dbReference>
<comment type="similarity">
    <text evidence="2">Belongs to the synaptophysin/synaptobrevin family.</text>
</comment>
<name>A0A914E0M7_9BILA</name>
<organism evidence="10 11">
    <name type="scientific">Acrobeloides nanus</name>
    <dbReference type="NCBI Taxonomy" id="290746"/>
    <lineage>
        <taxon>Eukaryota</taxon>
        <taxon>Metazoa</taxon>
        <taxon>Ecdysozoa</taxon>
        <taxon>Nematoda</taxon>
        <taxon>Chromadorea</taxon>
        <taxon>Rhabditida</taxon>
        <taxon>Tylenchina</taxon>
        <taxon>Cephalobomorpha</taxon>
        <taxon>Cephaloboidea</taxon>
        <taxon>Cephalobidae</taxon>
        <taxon>Acrobeloides</taxon>
    </lineage>
</organism>
<proteinExistence type="inferred from homology"/>
<protein>
    <submittedName>
        <fullName evidence="11">MARVEL domain-containing protein</fullName>
    </submittedName>
</protein>
<sequence>MGFIEQLNTEQLKLPLGFIKLVELIFALIAWAAKNGWRFELQYSCLDGQNLTKEITHFSLKDVAFENCNGTNVFLFDNSYSGSSSFFGFVAIASIFFVLGMLFIYLFNWGLYAGDDRVPQLDLVLTSLLAIFWFLATVFWFFGANGVESATEPDRVLKLVKEKHLCEGCEDKFISSYAMYATLTVSLFAGFGCLVLFASNMWFTYKETIWFRHHQMNQQPHTLA</sequence>
<evidence type="ECO:0000256" key="5">
    <source>
        <dbReference type="ARBA" id="ARBA00023136"/>
    </source>
</evidence>
<dbReference type="Pfam" id="PF01284">
    <property type="entry name" value="MARVEL"/>
    <property type="match status" value="1"/>
</dbReference>
<feature type="transmembrane region" description="Helical" evidence="8">
    <location>
        <begin position="123"/>
        <end position="142"/>
    </location>
</feature>
<keyword evidence="5 7" id="KW-0472">Membrane</keyword>